<keyword evidence="2" id="KW-0560">Oxidoreductase</keyword>
<accession>A0A8J7GNW7</accession>
<evidence type="ECO:0000313" key="2">
    <source>
        <dbReference type="EMBL" id="MBG6134071.1"/>
    </source>
</evidence>
<dbReference type="GO" id="GO:0004497">
    <property type="term" value="F:monooxygenase activity"/>
    <property type="evidence" value="ECO:0007669"/>
    <property type="project" value="UniProtKB-KW"/>
</dbReference>
<keyword evidence="3" id="KW-1185">Reference proteome</keyword>
<dbReference type="PROSITE" id="PS51725">
    <property type="entry name" value="ABM"/>
    <property type="match status" value="1"/>
</dbReference>
<reference evidence="2" key="1">
    <citation type="submission" date="2020-11" db="EMBL/GenBank/DDBJ databases">
        <title>Sequencing the genomes of 1000 actinobacteria strains.</title>
        <authorList>
            <person name="Klenk H.-P."/>
        </authorList>
    </citation>
    <scope>NUCLEOTIDE SEQUENCE</scope>
    <source>
        <strain evidence="2">DSM 45356</strain>
    </source>
</reference>
<dbReference type="EMBL" id="JADOUF010000001">
    <property type="protein sequence ID" value="MBG6134071.1"/>
    <property type="molecule type" value="Genomic_DNA"/>
</dbReference>
<gene>
    <name evidence="2" type="ORF">IW245_000265</name>
</gene>
<dbReference type="Gene3D" id="3.30.70.100">
    <property type="match status" value="1"/>
</dbReference>
<feature type="domain" description="ABM" evidence="1">
    <location>
        <begin position="3"/>
        <end position="92"/>
    </location>
</feature>
<protein>
    <submittedName>
        <fullName evidence="2">Quinol monooxygenase YgiN</fullName>
    </submittedName>
</protein>
<dbReference type="Pfam" id="PF03992">
    <property type="entry name" value="ABM"/>
    <property type="match status" value="1"/>
</dbReference>
<evidence type="ECO:0000313" key="3">
    <source>
        <dbReference type="Proteomes" id="UP000622552"/>
    </source>
</evidence>
<dbReference type="Proteomes" id="UP000622552">
    <property type="component" value="Unassembled WGS sequence"/>
</dbReference>
<organism evidence="2 3">
    <name type="scientific">Longispora fulva</name>
    <dbReference type="NCBI Taxonomy" id="619741"/>
    <lineage>
        <taxon>Bacteria</taxon>
        <taxon>Bacillati</taxon>
        <taxon>Actinomycetota</taxon>
        <taxon>Actinomycetes</taxon>
        <taxon>Micromonosporales</taxon>
        <taxon>Micromonosporaceae</taxon>
        <taxon>Longispora</taxon>
    </lineage>
</organism>
<sequence>MMYALLNKLTAKPGHRDEVLELLVASGRLLRDNPACLLYLVSASVAEPEVIWVQDLWIGREEHEAFLNRPELRPFIDRTVPLLAGMPEQMELRSVRGVGASLPPELR</sequence>
<evidence type="ECO:0000259" key="1">
    <source>
        <dbReference type="PROSITE" id="PS51725"/>
    </source>
</evidence>
<dbReference type="AlphaFoldDB" id="A0A8J7GNW7"/>
<keyword evidence="2" id="KW-0503">Monooxygenase</keyword>
<name>A0A8J7GNW7_9ACTN</name>
<dbReference type="RefSeq" id="WP_197001352.1">
    <property type="nucleotide sequence ID" value="NZ_BONS01000026.1"/>
</dbReference>
<dbReference type="SUPFAM" id="SSF54909">
    <property type="entry name" value="Dimeric alpha+beta barrel"/>
    <property type="match status" value="1"/>
</dbReference>
<dbReference type="InterPro" id="IPR011008">
    <property type="entry name" value="Dimeric_a/b-barrel"/>
</dbReference>
<dbReference type="InterPro" id="IPR007138">
    <property type="entry name" value="ABM_dom"/>
</dbReference>
<comment type="caution">
    <text evidence="2">The sequence shown here is derived from an EMBL/GenBank/DDBJ whole genome shotgun (WGS) entry which is preliminary data.</text>
</comment>
<proteinExistence type="predicted"/>